<keyword evidence="1" id="KW-0677">Repeat</keyword>
<organism evidence="3 4">
    <name type="scientific">Ceratopteris richardii</name>
    <name type="common">Triangle waterfern</name>
    <dbReference type="NCBI Taxonomy" id="49495"/>
    <lineage>
        <taxon>Eukaryota</taxon>
        <taxon>Viridiplantae</taxon>
        <taxon>Streptophyta</taxon>
        <taxon>Embryophyta</taxon>
        <taxon>Tracheophyta</taxon>
        <taxon>Polypodiopsida</taxon>
        <taxon>Polypodiidae</taxon>
        <taxon>Polypodiales</taxon>
        <taxon>Pteridineae</taxon>
        <taxon>Pteridaceae</taxon>
        <taxon>Parkerioideae</taxon>
        <taxon>Ceratopteris</taxon>
    </lineage>
</organism>
<evidence type="ECO:0008006" key="5">
    <source>
        <dbReference type="Google" id="ProtNLM"/>
    </source>
</evidence>
<evidence type="ECO:0000256" key="1">
    <source>
        <dbReference type="ARBA" id="ARBA00022737"/>
    </source>
</evidence>
<accession>A0A8T2RMT8</accession>
<dbReference type="SUPFAM" id="SSF48452">
    <property type="entry name" value="TPR-like"/>
    <property type="match status" value="1"/>
</dbReference>
<dbReference type="InterPro" id="IPR011990">
    <property type="entry name" value="TPR-like_helical_dom_sf"/>
</dbReference>
<feature type="repeat" description="PPR" evidence="2">
    <location>
        <begin position="314"/>
        <end position="348"/>
    </location>
</feature>
<dbReference type="InterPro" id="IPR002885">
    <property type="entry name" value="PPR_rpt"/>
</dbReference>
<gene>
    <name evidence="3" type="ORF">KP509_26G053700</name>
</gene>
<dbReference type="Gene3D" id="1.25.40.10">
    <property type="entry name" value="Tetratricopeptide repeat domain"/>
    <property type="match status" value="3"/>
</dbReference>
<protein>
    <recommendedName>
        <fullName evidence="5">Pentatricopeptide repeat-containing protein</fullName>
    </recommendedName>
</protein>
<dbReference type="AlphaFoldDB" id="A0A8T2RMT8"/>
<dbReference type="EMBL" id="CM035431">
    <property type="protein sequence ID" value="KAH7297104.1"/>
    <property type="molecule type" value="Genomic_DNA"/>
</dbReference>
<dbReference type="PROSITE" id="PS51375">
    <property type="entry name" value="PPR"/>
    <property type="match status" value="3"/>
</dbReference>
<dbReference type="GO" id="GO:0048731">
    <property type="term" value="P:system development"/>
    <property type="evidence" value="ECO:0007669"/>
    <property type="project" value="UniProtKB-ARBA"/>
</dbReference>
<dbReference type="PANTHER" id="PTHR47926">
    <property type="entry name" value="PENTATRICOPEPTIDE REPEAT-CONTAINING PROTEIN"/>
    <property type="match status" value="1"/>
</dbReference>
<dbReference type="Proteomes" id="UP000825935">
    <property type="component" value="Chromosome 26"/>
</dbReference>
<reference evidence="3" key="1">
    <citation type="submission" date="2021-08" db="EMBL/GenBank/DDBJ databases">
        <title>WGS assembly of Ceratopteris richardii.</title>
        <authorList>
            <person name="Marchant D.B."/>
            <person name="Chen G."/>
            <person name="Jenkins J."/>
            <person name="Shu S."/>
            <person name="Leebens-Mack J."/>
            <person name="Grimwood J."/>
            <person name="Schmutz J."/>
            <person name="Soltis P."/>
            <person name="Soltis D."/>
            <person name="Chen Z.-H."/>
        </authorList>
    </citation>
    <scope>NUCLEOTIDE SEQUENCE</scope>
    <source>
        <strain evidence="3">Whitten #5841</strain>
        <tissue evidence="3">Leaf</tissue>
    </source>
</reference>
<proteinExistence type="predicted"/>
<dbReference type="GO" id="GO:0003723">
    <property type="term" value="F:RNA binding"/>
    <property type="evidence" value="ECO:0007669"/>
    <property type="project" value="InterPro"/>
</dbReference>
<evidence type="ECO:0000256" key="2">
    <source>
        <dbReference type="PROSITE-ProRule" id="PRU00708"/>
    </source>
</evidence>
<evidence type="ECO:0000313" key="4">
    <source>
        <dbReference type="Proteomes" id="UP000825935"/>
    </source>
</evidence>
<dbReference type="NCBIfam" id="TIGR00756">
    <property type="entry name" value="PPR"/>
    <property type="match status" value="5"/>
</dbReference>
<dbReference type="Pfam" id="PF13041">
    <property type="entry name" value="PPR_2"/>
    <property type="match status" value="3"/>
</dbReference>
<dbReference type="OrthoDB" id="426361at2759"/>
<sequence length="507" mass="56410">MAFSPNQTAHHNPITIALRTLSFAIKLGQLSRALSMAEDMQANGISITRNQAYKWLQECNRQSFFDLGYAKRLRSALVFSSLDSIQVLADHLIRHFTSCGSLIDADTAFRRVINPTTYTWSAIISAHAKLGRGDAAFYLFNKMLQSNCKVDHYVFLSLLKACLNLSYVRSVHHYIFHTGLQSVSVGNSLIDTYAKLGSFEEARVVFDKLLVPDVVSCNSIIAACTQYSKLFQAVDYFLKMLAKGIQPDDVTFSNTLVACSSLGTIKKGRLIHHHIIEMDFQSLANVGTSLADMYGKCGSVGDLLNTFESLPYRDVVSWGTLISGCAQCGQTDLTRKYFSEMQKEGFLPNEVTFTSIFAACSNAGNIDEGCMYLKLMTSDFGLKPTLHHCLCIIDLLARAGKLVEAETMMQDLGSSTTVAWRSLLSASKTYGNVKLGERCFNNLLVLDPSNASGYIMMSDIYLDAGMPEAACKIDELREKYARKTIEISRILRQIKKDLQQRNDLGYH</sequence>
<comment type="caution">
    <text evidence="3">The sequence shown here is derived from an EMBL/GenBank/DDBJ whole genome shotgun (WGS) entry which is preliminary data.</text>
</comment>
<dbReference type="FunFam" id="1.25.40.10:FF:000158">
    <property type="entry name" value="pentatricopeptide repeat-containing protein At2g33680"/>
    <property type="match status" value="1"/>
</dbReference>
<feature type="repeat" description="PPR" evidence="2">
    <location>
        <begin position="213"/>
        <end position="247"/>
    </location>
</feature>
<dbReference type="GO" id="GO:0009451">
    <property type="term" value="P:RNA modification"/>
    <property type="evidence" value="ECO:0007669"/>
    <property type="project" value="InterPro"/>
</dbReference>
<dbReference type="InterPro" id="IPR046960">
    <property type="entry name" value="PPR_At4g14850-like_plant"/>
</dbReference>
<keyword evidence="4" id="KW-1185">Reference proteome</keyword>
<dbReference type="OMA" id="MIEEANH"/>
<dbReference type="Pfam" id="PF01535">
    <property type="entry name" value="PPR"/>
    <property type="match status" value="1"/>
</dbReference>
<evidence type="ECO:0000313" key="3">
    <source>
        <dbReference type="EMBL" id="KAH7297104.1"/>
    </source>
</evidence>
<feature type="repeat" description="PPR" evidence="2">
    <location>
        <begin position="116"/>
        <end position="150"/>
    </location>
</feature>
<name>A0A8T2RMT8_CERRI</name>